<organism evidence="2 3">
    <name type="scientific">Aquicella siphonis</name>
    <dbReference type="NCBI Taxonomy" id="254247"/>
    <lineage>
        <taxon>Bacteria</taxon>
        <taxon>Pseudomonadati</taxon>
        <taxon>Pseudomonadota</taxon>
        <taxon>Gammaproteobacteria</taxon>
        <taxon>Legionellales</taxon>
        <taxon>Coxiellaceae</taxon>
        <taxon>Aquicella</taxon>
    </lineage>
</organism>
<dbReference type="AlphaFoldDB" id="A0A5E4PJ64"/>
<reference evidence="2 3" key="1">
    <citation type="submission" date="2019-08" db="EMBL/GenBank/DDBJ databases">
        <authorList>
            <person name="Guy L."/>
        </authorList>
    </citation>
    <scope>NUCLEOTIDE SEQUENCE [LARGE SCALE GENOMIC DNA]</scope>
    <source>
        <strain evidence="2 3">SGT-108</strain>
    </source>
</reference>
<evidence type="ECO:0000256" key="1">
    <source>
        <dbReference type="SAM" id="Coils"/>
    </source>
</evidence>
<dbReference type="EMBL" id="LR699119">
    <property type="protein sequence ID" value="VVC76463.1"/>
    <property type="molecule type" value="Genomic_DNA"/>
</dbReference>
<accession>A0A5E4PJ64</accession>
<evidence type="ECO:0000313" key="3">
    <source>
        <dbReference type="Proteomes" id="UP000324194"/>
    </source>
</evidence>
<keyword evidence="1" id="KW-0175">Coiled coil</keyword>
<sequence length="136" mass="15678">MMTRNEALLTELNKSLENIRNQIRSKKLSLYEAELNALSRSLQDSLKLSRRTAFFEKNEVVKCIMKIIGLINDDIASIELEMHGVANYSSYESERVNDIVFKQIIKIELDKMLKMALRARPEIRDAELSSMIKTLG</sequence>
<feature type="coiled-coil region" evidence="1">
    <location>
        <begin position="2"/>
        <end position="29"/>
    </location>
</feature>
<proteinExistence type="predicted"/>
<keyword evidence="3" id="KW-1185">Reference proteome</keyword>
<gene>
    <name evidence="2" type="ORF">AQUSIP_17760</name>
</gene>
<dbReference type="Proteomes" id="UP000324194">
    <property type="component" value="Chromosome 1"/>
</dbReference>
<dbReference type="RefSeq" id="WP_148339773.1">
    <property type="nucleotide sequence ID" value="NZ_LR699119.1"/>
</dbReference>
<protein>
    <submittedName>
        <fullName evidence="2">Uncharacterized protein</fullName>
    </submittedName>
</protein>
<evidence type="ECO:0000313" key="2">
    <source>
        <dbReference type="EMBL" id="VVC76463.1"/>
    </source>
</evidence>
<dbReference type="KEGG" id="asip:AQUSIP_17760"/>
<name>A0A5E4PJ64_9COXI</name>